<evidence type="ECO:0000313" key="2">
    <source>
        <dbReference type="Proteomes" id="UP000268350"/>
    </source>
</evidence>
<organism evidence="1 2">
    <name type="scientific">Drosophila guanche</name>
    <name type="common">Fruit fly</name>
    <dbReference type="NCBI Taxonomy" id="7266"/>
    <lineage>
        <taxon>Eukaryota</taxon>
        <taxon>Metazoa</taxon>
        <taxon>Ecdysozoa</taxon>
        <taxon>Arthropoda</taxon>
        <taxon>Hexapoda</taxon>
        <taxon>Insecta</taxon>
        <taxon>Pterygota</taxon>
        <taxon>Neoptera</taxon>
        <taxon>Endopterygota</taxon>
        <taxon>Diptera</taxon>
        <taxon>Brachycera</taxon>
        <taxon>Muscomorpha</taxon>
        <taxon>Ephydroidea</taxon>
        <taxon>Drosophilidae</taxon>
        <taxon>Drosophila</taxon>
        <taxon>Sophophora</taxon>
    </lineage>
</organism>
<proteinExistence type="predicted"/>
<sequence length="431" mass="49381">MDTRNQSSIVNLPPQQLSKIYKFLVETNDKLSLAQTHPVLREAFKIDAGNHYELLDLESLPFTDWKFIFSACGSTILGVMSYKVKNSMAGVILAAKYCPNLQELFIAIRDEYWNQVKPYLKRLKKVEDLRLTNNYSPIDLMNTLLELPKLKTLKLVRFNRKDIMQIKHLQQLQNLFIRSDHTVNMYELCSSMSQLESLEMEFASIDIPLGKWEPLWPKLKLLSIGIEDFRTEMPYLPSLETLHVTFSPDMELSELFGRSISDYAKSLQVLRLNSDEITPVHADNAKTIGQLKSLKSLICSDMNNTYLQFIKLDQLQMVILQSSNNVTNSGILRMLRGCKNLRSLDVSGCRRVNKNVVAPLLKILKQHDVQPDDPLVLTVRFMSFGDAVQTTATDPNNNLLLIQKSNNIICERPYTAYDASLDIEYLSDDSF</sequence>
<dbReference type="AlphaFoldDB" id="A0A3B0JTK0"/>
<accession>A0A3B0JTK0</accession>
<dbReference type="EMBL" id="OUUW01000002">
    <property type="protein sequence ID" value="SPP77019.1"/>
    <property type="molecule type" value="Genomic_DNA"/>
</dbReference>
<dbReference type="GO" id="GO:0031146">
    <property type="term" value="P:SCF-dependent proteasomal ubiquitin-dependent protein catabolic process"/>
    <property type="evidence" value="ECO:0007669"/>
    <property type="project" value="TreeGrafter"/>
</dbReference>
<dbReference type="SUPFAM" id="SSF52058">
    <property type="entry name" value="L domain-like"/>
    <property type="match status" value="1"/>
</dbReference>
<dbReference type="Gene3D" id="3.80.10.10">
    <property type="entry name" value="Ribonuclease Inhibitor"/>
    <property type="match status" value="1"/>
</dbReference>
<evidence type="ECO:0000313" key="1">
    <source>
        <dbReference type="EMBL" id="SPP77019.1"/>
    </source>
</evidence>
<protein>
    <submittedName>
        <fullName evidence="1">Uncharacterized protein</fullName>
    </submittedName>
</protein>
<dbReference type="OrthoDB" id="7870519at2759"/>
<dbReference type="PANTHER" id="PTHR13318">
    <property type="entry name" value="PARTNER OF PAIRED, ISOFORM B-RELATED"/>
    <property type="match status" value="1"/>
</dbReference>
<dbReference type="STRING" id="7266.A0A3B0JTK0"/>
<name>A0A3B0JTK0_DROGU</name>
<dbReference type="InterPro" id="IPR032675">
    <property type="entry name" value="LRR_dom_sf"/>
</dbReference>
<reference evidence="2" key="1">
    <citation type="submission" date="2018-01" db="EMBL/GenBank/DDBJ databases">
        <authorList>
            <person name="Alioto T."/>
            <person name="Alioto T."/>
        </authorList>
    </citation>
    <scope>NUCLEOTIDE SEQUENCE [LARGE SCALE GENOMIC DNA]</scope>
</reference>
<dbReference type="GO" id="GO:0019005">
    <property type="term" value="C:SCF ubiquitin ligase complex"/>
    <property type="evidence" value="ECO:0007669"/>
    <property type="project" value="TreeGrafter"/>
</dbReference>
<dbReference type="OMA" id="HENNAKT"/>
<dbReference type="Proteomes" id="UP000268350">
    <property type="component" value="Unassembled WGS sequence"/>
</dbReference>
<keyword evidence="2" id="KW-1185">Reference proteome</keyword>
<gene>
    <name evidence="1" type="ORF">DGUA_6G007649</name>
</gene>